<evidence type="ECO:0000256" key="6">
    <source>
        <dbReference type="SAM" id="Phobius"/>
    </source>
</evidence>
<dbReference type="Pfam" id="PF00002">
    <property type="entry name" value="7tm_2"/>
    <property type="match status" value="1"/>
</dbReference>
<keyword evidence="2 6" id="KW-0812">Transmembrane</keyword>
<dbReference type="InterPro" id="IPR000832">
    <property type="entry name" value="GPCR_2_secretin-like"/>
</dbReference>
<evidence type="ECO:0000313" key="8">
    <source>
        <dbReference type="EMBL" id="KND92938.1"/>
    </source>
</evidence>
<gene>
    <name evidence="8" type="ORF">TOPH_02444</name>
</gene>
<dbReference type="PANTHER" id="PTHR23112">
    <property type="entry name" value="G PROTEIN-COUPLED RECEPTOR 157-RELATED"/>
    <property type="match status" value="1"/>
</dbReference>
<feature type="transmembrane region" description="Helical" evidence="6">
    <location>
        <begin position="105"/>
        <end position="121"/>
    </location>
</feature>
<feature type="transmembrane region" description="Helical" evidence="6">
    <location>
        <begin position="183"/>
        <end position="206"/>
    </location>
</feature>
<dbReference type="GO" id="GO:0005886">
    <property type="term" value="C:plasma membrane"/>
    <property type="evidence" value="ECO:0007669"/>
    <property type="project" value="TreeGrafter"/>
</dbReference>
<dbReference type="GO" id="GO:0007166">
    <property type="term" value="P:cell surface receptor signaling pathway"/>
    <property type="evidence" value="ECO:0007669"/>
    <property type="project" value="InterPro"/>
</dbReference>
<dbReference type="STRING" id="1163406.A0A0L0NFW4"/>
<feature type="domain" description="G-protein coupled receptors family 2 profile 2" evidence="7">
    <location>
        <begin position="24"/>
        <end position="206"/>
    </location>
</feature>
<dbReference type="Gene3D" id="1.20.1070.10">
    <property type="entry name" value="Rhodopsin 7-helix transmembrane proteins"/>
    <property type="match status" value="1"/>
</dbReference>
<dbReference type="InterPro" id="IPR017981">
    <property type="entry name" value="GPCR_2-like_7TM"/>
</dbReference>
<proteinExistence type="predicted"/>
<keyword evidence="3 6" id="KW-1133">Transmembrane helix</keyword>
<sequence length="466" mass="51917">MAATPAASSRPIAEHLSQHQIDVLIALERTGGSISLIAVMFIFLAYALVRRVRNVQNTFIVFASVSNVGASIASIIALDGLEEGKGTPLCQTQSFLFEMFMQSDPWWSLAMAINVFLVFYYRTSPDSFRRWWWLYCLICYGGPFVIALTLLLIKNPDKGPVYGEATIWCWVDPAWDSVRIYSYYMLIWICIVGSIVCYFLVGYHVFRSRNRLRSFPASKSREAGHYEQAIPNHAITRYGFYGTVTTEVQVVHTSASTGALPLAEPKAAHMPTAGQVSIDTGSDPERAAAAPAQYYSNVTSAAPRLHTAPSPLTRVVTATSRAASKFVIDDPIKRAYLRTSLLFAISVLVTWIPSSLNRIHGWLDGTSPYEYHVATAAVLPLQGLWNFLIFFITSWAVVKQRIRGKTTEVSQRSREDAFGTADRTVDRERAARRDDTESDDIDSRTMGSAVELRRVPDRPAKTSTSL</sequence>
<evidence type="ECO:0000313" key="9">
    <source>
        <dbReference type="Proteomes" id="UP000036947"/>
    </source>
</evidence>
<comment type="caution">
    <text evidence="8">The sequence shown here is derived from an EMBL/GenBank/DDBJ whole genome shotgun (WGS) entry which is preliminary data.</text>
</comment>
<dbReference type="PANTHER" id="PTHR23112:SF0">
    <property type="entry name" value="TRANSMEMBRANE PROTEIN 116"/>
    <property type="match status" value="1"/>
</dbReference>
<keyword evidence="9" id="KW-1185">Reference proteome</keyword>
<feature type="region of interest" description="Disordered" evidence="5">
    <location>
        <begin position="409"/>
        <end position="466"/>
    </location>
</feature>
<dbReference type="GO" id="GO:0004930">
    <property type="term" value="F:G protein-coupled receptor activity"/>
    <property type="evidence" value="ECO:0007669"/>
    <property type="project" value="InterPro"/>
</dbReference>
<feature type="transmembrane region" description="Helical" evidence="6">
    <location>
        <begin position="58"/>
        <end position="78"/>
    </location>
</feature>
<feature type="transmembrane region" description="Helical" evidence="6">
    <location>
        <begin position="32"/>
        <end position="49"/>
    </location>
</feature>
<accession>A0A0L0NFW4</accession>
<feature type="transmembrane region" description="Helical" evidence="6">
    <location>
        <begin position="335"/>
        <end position="353"/>
    </location>
</feature>
<feature type="compositionally biased region" description="Basic and acidic residues" evidence="5">
    <location>
        <begin position="411"/>
        <end position="435"/>
    </location>
</feature>
<comment type="subcellular location">
    <subcellularLocation>
        <location evidence="1">Membrane</location>
        <topology evidence="1">Multi-pass membrane protein</topology>
    </subcellularLocation>
</comment>
<keyword evidence="4 6" id="KW-0472">Membrane</keyword>
<dbReference type="AlphaFoldDB" id="A0A0L0NFW4"/>
<dbReference type="SUPFAM" id="SSF81321">
    <property type="entry name" value="Family A G protein-coupled receptor-like"/>
    <property type="match status" value="1"/>
</dbReference>
<name>A0A0L0NFW4_TOLOC</name>
<dbReference type="GO" id="GO:0007189">
    <property type="term" value="P:adenylate cyclase-activating G protein-coupled receptor signaling pathway"/>
    <property type="evidence" value="ECO:0007669"/>
    <property type="project" value="TreeGrafter"/>
</dbReference>
<reference evidence="8 9" key="1">
    <citation type="journal article" date="2015" name="BMC Genomics">
        <title>The genome of the truffle-parasite Tolypocladium ophioglossoides and the evolution of antifungal peptaibiotics.</title>
        <authorList>
            <person name="Quandt C.A."/>
            <person name="Bushley K.E."/>
            <person name="Spatafora J.W."/>
        </authorList>
    </citation>
    <scope>NUCLEOTIDE SEQUENCE [LARGE SCALE GENOMIC DNA]</scope>
    <source>
        <strain evidence="8 9">CBS 100239</strain>
    </source>
</reference>
<keyword evidence="8" id="KW-0675">Receptor</keyword>
<evidence type="ECO:0000256" key="2">
    <source>
        <dbReference type="ARBA" id="ARBA00022692"/>
    </source>
</evidence>
<organism evidence="8 9">
    <name type="scientific">Tolypocladium ophioglossoides (strain CBS 100239)</name>
    <name type="common">Snaketongue truffleclub</name>
    <name type="synonym">Elaphocordyceps ophioglossoides</name>
    <dbReference type="NCBI Taxonomy" id="1163406"/>
    <lineage>
        <taxon>Eukaryota</taxon>
        <taxon>Fungi</taxon>
        <taxon>Dikarya</taxon>
        <taxon>Ascomycota</taxon>
        <taxon>Pezizomycotina</taxon>
        <taxon>Sordariomycetes</taxon>
        <taxon>Hypocreomycetidae</taxon>
        <taxon>Hypocreales</taxon>
        <taxon>Ophiocordycipitaceae</taxon>
        <taxon>Tolypocladium</taxon>
    </lineage>
</organism>
<dbReference type="Proteomes" id="UP000036947">
    <property type="component" value="Unassembled WGS sequence"/>
</dbReference>
<dbReference type="PROSITE" id="PS50261">
    <property type="entry name" value="G_PROTEIN_RECEP_F2_4"/>
    <property type="match status" value="1"/>
</dbReference>
<evidence type="ECO:0000259" key="7">
    <source>
        <dbReference type="PROSITE" id="PS50261"/>
    </source>
</evidence>
<feature type="transmembrane region" description="Helical" evidence="6">
    <location>
        <begin position="133"/>
        <end position="153"/>
    </location>
</feature>
<dbReference type="OrthoDB" id="18453at2759"/>
<evidence type="ECO:0000256" key="3">
    <source>
        <dbReference type="ARBA" id="ARBA00022989"/>
    </source>
</evidence>
<protein>
    <submittedName>
        <fullName evidence="8">Cyclic AMP receptor-like protein A</fullName>
    </submittedName>
</protein>
<dbReference type="EMBL" id="LFRF01000004">
    <property type="protein sequence ID" value="KND92938.1"/>
    <property type="molecule type" value="Genomic_DNA"/>
</dbReference>
<evidence type="ECO:0000256" key="1">
    <source>
        <dbReference type="ARBA" id="ARBA00004141"/>
    </source>
</evidence>
<feature type="transmembrane region" description="Helical" evidence="6">
    <location>
        <begin position="373"/>
        <end position="398"/>
    </location>
</feature>
<evidence type="ECO:0000256" key="4">
    <source>
        <dbReference type="ARBA" id="ARBA00023136"/>
    </source>
</evidence>
<evidence type="ECO:0000256" key="5">
    <source>
        <dbReference type="SAM" id="MobiDB-lite"/>
    </source>
</evidence>
<feature type="compositionally biased region" description="Basic and acidic residues" evidence="5">
    <location>
        <begin position="451"/>
        <end position="460"/>
    </location>
</feature>